<dbReference type="HOGENOM" id="CLU_008901_0_1_11"/>
<dbReference type="OrthoDB" id="56744at2"/>
<dbReference type="Proteomes" id="UP000027986">
    <property type="component" value="Chromosome"/>
</dbReference>
<protein>
    <submittedName>
        <fullName evidence="2">Short-chain dehydrogenase</fullName>
    </submittedName>
</protein>
<dbReference type="RefSeq" id="WP_038569827.1">
    <property type="nucleotide sequence ID" value="NZ_CP008889.1"/>
</dbReference>
<dbReference type="AlphaFoldDB" id="A0A075JIP1"/>
<keyword evidence="3" id="KW-1185">Reference proteome</keyword>
<dbReference type="InterPro" id="IPR002347">
    <property type="entry name" value="SDR_fam"/>
</dbReference>
<evidence type="ECO:0000313" key="3">
    <source>
        <dbReference type="Proteomes" id="UP000027986"/>
    </source>
</evidence>
<evidence type="ECO:0000313" key="2">
    <source>
        <dbReference type="EMBL" id="AIF41814.1"/>
    </source>
</evidence>
<dbReference type="PANTHER" id="PTHR43544:SF2">
    <property type="entry name" value="OXIDOREDUCTASE"/>
    <property type="match status" value="1"/>
</dbReference>
<dbReference type="PANTHER" id="PTHR43544">
    <property type="entry name" value="SHORT-CHAIN DEHYDROGENASE/REDUCTASE"/>
    <property type="match status" value="1"/>
</dbReference>
<dbReference type="GeneID" id="41842105"/>
<accession>A0A075JIP1</accession>
<organism evidence="2 3">
    <name type="scientific">Dermacoccus nishinomiyaensis</name>
    <dbReference type="NCBI Taxonomy" id="1274"/>
    <lineage>
        <taxon>Bacteria</taxon>
        <taxon>Bacillati</taxon>
        <taxon>Actinomycetota</taxon>
        <taxon>Actinomycetes</taxon>
        <taxon>Micrococcales</taxon>
        <taxon>Dermacoccaceae</taxon>
        <taxon>Dermacoccus</taxon>
    </lineage>
</organism>
<reference evidence="2 3" key="1">
    <citation type="submission" date="2014-07" db="EMBL/GenBank/DDBJ databases">
        <title>Genome Sequencing of Dermacoccus nishinomiyaensis.</title>
        <authorList>
            <person name="Hong K.W."/>
            <person name="Chan K.G."/>
        </authorList>
    </citation>
    <scope>NUCLEOTIDE SEQUENCE [LARGE SCALE GENOMIC DNA]</scope>
    <source>
        <strain evidence="2 3">M25</strain>
    </source>
</reference>
<name>A0A075JIP1_9MICO</name>
<dbReference type="Gene3D" id="3.40.50.720">
    <property type="entry name" value="NAD(P)-binding Rossmann-like Domain"/>
    <property type="match status" value="2"/>
</dbReference>
<dbReference type="GO" id="GO:0005737">
    <property type="term" value="C:cytoplasm"/>
    <property type="evidence" value="ECO:0007669"/>
    <property type="project" value="TreeGrafter"/>
</dbReference>
<feature type="compositionally biased region" description="Acidic residues" evidence="1">
    <location>
        <begin position="1"/>
        <end position="12"/>
    </location>
</feature>
<dbReference type="InterPro" id="IPR036291">
    <property type="entry name" value="NAD(P)-bd_dom_sf"/>
</dbReference>
<gene>
    <name evidence="2" type="ORF">HX89_13815</name>
</gene>
<feature type="region of interest" description="Disordered" evidence="1">
    <location>
        <begin position="311"/>
        <end position="346"/>
    </location>
</feature>
<dbReference type="EMBL" id="CP008889">
    <property type="protein sequence ID" value="AIF41814.1"/>
    <property type="molecule type" value="Genomic_DNA"/>
</dbReference>
<proteinExistence type="predicted"/>
<dbReference type="eggNOG" id="COG1028">
    <property type="taxonomic scope" value="Bacteria"/>
</dbReference>
<dbReference type="GO" id="GO:0016491">
    <property type="term" value="F:oxidoreductase activity"/>
    <property type="evidence" value="ECO:0007669"/>
    <property type="project" value="TreeGrafter"/>
</dbReference>
<evidence type="ECO:0000256" key="1">
    <source>
        <dbReference type="SAM" id="MobiDB-lite"/>
    </source>
</evidence>
<dbReference type="KEGG" id="dni:HX89_13815"/>
<dbReference type="SUPFAM" id="SSF51735">
    <property type="entry name" value="NAD(P)-binding Rossmann-fold domains"/>
    <property type="match status" value="1"/>
</dbReference>
<dbReference type="Pfam" id="PF00106">
    <property type="entry name" value="adh_short"/>
    <property type="match status" value="1"/>
</dbReference>
<sequence>MNEQPAEDDDARDDASVTPEQEQLFAETAIDAEDMATTLRVIGMLHELPAGHPDIETVKRAAGTMYKRVRKTRRAEARAAELGPLREQDAKVLASTATGSPLRIDDETKGIPLTSNVIGEVAGELNTPRGCYICHAKYTTVDAFYHWLCPNCAAMSHAKRHQRVDLRGKRALLTGGRAKIGMYIALMLLRDGAHLTITTRFPRDAARRFAELADSPEWIDRLKIVGIDLRDPTQVIALADEVAADGPLDILINNAAQTVRRSPGAYSNLTAGEELPLPRDVQLPQIVQFDRISDAHPANLAGTLAAYQHTHATDEAEPQPDAGRDVHAPGVTPAAGPLNPSDAHDPARSAAAMTSLALSAGQASLEAHQAGTAVDAGGLLPDVVDTNSWKQKVEEVDPLELLEVQLCNSTAPFLLVSRLRPAMRAAVARGARRAYVVNVSAMEGQFSRRYKGPGHPHTNMAKAALNMMTRTSAGEMFATDKILMTAVDTGWITDERPHHEKLRIAEEGWHAPLDLVDGAARVYDPIVMGENGIDQYGVFLKDFAEHPW</sequence>
<feature type="region of interest" description="Disordered" evidence="1">
    <location>
        <begin position="1"/>
        <end position="20"/>
    </location>
</feature>
<dbReference type="InterPro" id="IPR051468">
    <property type="entry name" value="Fungal_SecMetab_SDRs"/>
</dbReference>